<gene>
    <name evidence="2" type="ORF">MSSD14B_38200</name>
</gene>
<dbReference type="InterPro" id="IPR012334">
    <property type="entry name" value="Pectin_lyas_fold"/>
</dbReference>
<dbReference type="Proteomes" id="UP000387223">
    <property type="component" value="Unassembled WGS sequence"/>
</dbReference>
<dbReference type="Gene3D" id="2.160.20.10">
    <property type="entry name" value="Single-stranded right-handed beta-helix, Pectin lyase-like"/>
    <property type="match status" value="1"/>
</dbReference>
<comment type="caution">
    <text evidence="2">The sequence shown here is derived from an EMBL/GenBank/DDBJ whole genome shotgun (WGS) entry which is preliminary data.</text>
</comment>
<dbReference type="SUPFAM" id="SSF51126">
    <property type="entry name" value="Pectin lyase-like"/>
    <property type="match status" value="1"/>
</dbReference>
<evidence type="ECO:0000313" key="2">
    <source>
        <dbReference type="EMBL" id="GBO90152.1"/>
    </source>
</evidence>
<sequence>MFSDLVNGPSVGLEDGKGSGVVVTIWGQNLGSVKGDGRVVFKDSSGKEYEPHIYYWKNADGKLPSGPADLFSSHKAQEIAFSIPAAANGAGEILVEKGGIRSQPLPFLVREGKIFHVKSSGSDSGDGSWNNPWKTVGKADATAEAGSTIYIHDVDTGNMSNPQARGIYWNNTNSSSSAGAHFAILAYPGNQPKVIAQKAVENYKTEGMVVAKLDVYASNYLSVDEHGQPVGSPIESSPGDTYGIQTTKFGRVIANRIGDIEGGCASKWNGAINGGYGRVEAVKLYGNEIYDYGCNGSSKLHHTTYLSLRGSDQPIVEPWEWAYNYLHGNKAKFGIHNYDQGSGCGDLSDTLIIRDNVIIDQAGAGINVGSSCGWSMDGAIYNNLLVNVGLPADWDGVDPNTSQGPENGAIALRDQGDKSSGGGLSGHYRIFNNTIYRWTEDDQRQGGRGCLSFHGFGDNVSVNFSNNICITEIDRPFIGATTASENKLNNVVGSNNVFYYSGSAEPVEAVKPIWDASALTSDPKLRFYDDRVEVLTDSPVAQNGNNLDLKYDLYGNKRPITRPAIGAVEVAGSPPSVPSDISIQ</sequence>
<evidence type="ECO:0008006" key="4">
    <source>
        <dbReference type="Google" id="ProtNLM"/>
    </source>
</evidence>
<evidence type="ECO:0000313" key="3">
    <source>
        <dbReference type="Proteomes" id="UP000387223"/>
    </source>
</evidence>
<proteinExistence type="predicted"/>
<name>A0A5M3Q4M3_9GAMM</name>
<feature type="region of interest" description="Disordered" evidence="1">
    <location>
        <begin position="398"/>
        <end position="424"/>
    </location>
</feature>
<dbReference type="AlphaFoldDB" id="A0A5M3Q4M3"/>
<protein>
    <recommendedName>
        <fullName evidence="4">Right handed beta helix domain-containing protein</fullName>
    </recommendedName>
</protein>
<organism evidence="2 3">
    <name type="scientific">Marinobacter salsuginis</name>
    <dbReference type="NCBI Taxonomy" id="418719"/>
    <lineage>
        <taxon>Bacteria</taxon>
        <taxon>Pseudomonadati</taxon>
        <taxon>Pseudomonadota</taxon>
        <taxon>Gammaproteobacteria</taxon>
        <taxon>Pseudomonadales</taxon>
        <taxon>Marinobacteraceae</taxon>
        <taxon>Marinobacter</taxon>
    </lineage>
</organism>
<dbReference type="EMBL" id="BGZI01000034">
    <property type="protein sequence ID" value="GBO90152.1"/>
    <property type="molecule type" value="Genomic_DNA"/>
</dbReference>
<evidence type="ECO:0000256" key="1">
    <source>
        <dbReference type="SAM" id="MobiDB-lite"/>
    </source>
</evidence>
<dbReference type="InterPro" id="IPR011050">
    <property type="entry name" value="Pectin_lyase_fold/virulence"/>
</dbReference>
<reference evidence="2 3" key="1">
    <citation type="journal article" date="2019" name="J. Gen. Appl. Microbiol.">
        <title>Aerobic degradation of cis-dichloroethene by the marine bacterium Marinobacter salsuginis strain 5N-3.</title>
        <authorList>
            <person name="Inoue Y."/>
            <person name="Fukunaga Y."/>
            <person name="Katsumata H."/>
            <person name="Ohji S."/>
            <person name="Hosoyama A."/>
            <person name="Mori K."/>
            <person name="Ando K."/>
        </authorList>
    </citation>
    <scope>NUCLEOTIDE SEQUENCE [LARGE SCALE GENOMIC DNA]</scope>
    <source>
        <strain evidence="2 3">NBRC 109114</strain>
    </source>
</reference>
<accession>A0A5M3Q4M3</accession>